<dbReference type="Pfam" id="PF03861">
    <property type="entry name" value="ANTAR"/>
    <property type="match status" value="1"/>
</dbReference>
<evidence type="ECO:0000256" key="1">
    <source>
        <dbReference type="ARBA" id="ARBA00018672"/>
    </source>
</evidence>
<comment type="caution">
    <text evidence="5">The sequence shown here is derived from an EMBL/GenBank/DDBJ whole genome shotgun (WGS) entry which is preliminary data.</text>
</comment>
<dbReference type="AlphaFoldDB" id="A0A9D1EAU3"/>
<dbReference type="Proteomes" id="UP000823912">
    <property type="component" value="Unassembled WGS sequence"/>
</dbReference>
<organism evidence="5 6">
    <name type="scientific">Candidatus Pullilachnospira gallistercoris</name>
    <dbReference type="NCBI Taxonomy" id="2840911"/>
    <lineage>
        <taxon>Bacteria</taxon>
        <taxon>Bacillati</taxon>
        <taxon>Bacillota</taxon>
        <taxon>Clostridia</taxon>
        <taxon>Lachnospirales</taxon>
        <taxon>Lachnospiraceae</taxon>
        <taxon>Lachnospiraceae incertae sedis</taxon>
        <taxon>Candidatus Pullilachnospira</taxon>
    </lineage>
</organism>
<keyword evidence="3" id="KW-0175">Coiled coil</keyword>
<dbReference type="InterPro" id="IPR008327">
    <property type="entry name" value="Sig_transdc_resp-reg_antiterm"/>
</dbReference>
<dbReference type="InterPro" id="IPR011006">
    <property type="entry name" value="CheY-like_superfamily"/>
</dbReference>
<reference evidence="5" key="2">
    <citation type="journal article" date="2021" name="PeerJ">
        <title>Extensive microbial diversity within the chicken gut microbiome revealed by metagenomics and culture.</title>
        <authorList>
            <person name="Gilroy R."/>
            <person name="Ravi A."/>
            <person name="Getino M."/>
            <person name="Pursley I."/>
            <person name="Horton D.L."/>
            <person name="Alikhan N.F."/>
            <person name="Baker D."/>
            <person name="Gharbi K."/>
            <person name="Hall N."/>
            <person name="Watson M."/>
            <person name="Adriaenssens E.M."/>
            <person name="Foster-Nyarko E."/>
            <person name="Jarju S."/>
            <person name="Secka A."/>
            <person name="Antonio M."/>
            <person name="Oren A."/>
            <person name="Chaudhuri R.R."/>
            <person name="La Ragione R."/>
            <person name="Hildebrand F."/>
            <person name="Pallen M.J."/>
        </authorList>
    </citation>
    <scope>NUCLEOTIDE SEQUENCE</scope>
    <source>
        <strain evidence="5">ChiSjej5B23-6657</strain>
    </source>
</reference>
<dbReference type="InterPro" id="IPR005561">
    <property type="entry name" value="ANTAR"/>
</dbReference>
<feature type="domain" description="ANTAR" evidence="4">
    <location>
        <begin position="123"/>
        <end position="184"/>
    </location>
</feature>
<protein>
    <recommendedName>
        <fullName evidence="1">Stage 0 sporulation protein A homolog</fullName>
    </recommendedName>
</protein>
<evidence type="ECO:0000256" key="3">
    <source>
        <dbReference type="SAM" id="Coils"/>
    </source>
</evidence>
<feature type="coiled-coil region" evidence="3">
    <location>
        <begin position="116"/>
        <end position="143"/>
    </location>
</feature>
<evidence type="ECO:0000256" key="2">
    <source>
        <dbReference type="ARBA" id="ARBA00024867"/>
    </source>
</evidence>
<proteinExistence type="predicted"/>
<evidence type="ECO:0000313" key="6">
    <source>
        <dbReference type="Proteomes" id="UP000823912"/>
    </source>
</evidence>
<evidence type="ECO:0000259" key="4">
    <source>
        <dbReference type="PROSITE" id="PS50921"/>
    </source>
</evidence>
<dbReference type="SUPFAM" id="SSF52172">
    <property type="entry name" value="CheY-like"/>
    <property type="match status" value="1"/>
</dbReference>
<dbReference type="PIRSF" id="PIRSF036382">
    <property type="entry name" value="RR_antiterm"/>
    <property type="match status" value="1"/>
</dbReference>
<comment type="function">
    <text evidence="2">May play the central regulatory role in sporulation. It may be an element of the effector pathway responsible for the activation of sporulation genes in response to nutritional stress. Spo0A may act in concert with spo0H (a sigma factor) to control the expression of some genes that are critical to the sporulation process.</text>
</comment>
<dbReference type="SMART" id="SM01012">
    <property type="entry name" value="ANTAR"/>
    <property type="match status" value="1"/>
</dbReference>
<dbReference type="Pfam" id="PF00072">
    <property type="entry name" value="Response_reg"/>
    <property type="match status" value="1"/>
</dbReference>
<dbReference type="PROSITE" id="PS50921">
    <property type="entry name" value="ANTAR"/>
    <property type="match status" value="1"/>
</dbReference>
<dbReference type="Gene3D" id="3.40.50.2300">
    <property type="match status" value="1"/>
</dbReference>
<dbReference type="GO" id="GO:0003723">
    <property type="term" value="F:RNA binding"/>
    <property type="evidence" value="ECO:0007669"/>
    <property type="project" value="InterPro"/>
</dbReference>
<dbReference type="InterPro" id="IPR036388">
    <property type="entry name" value="WH-like_DNA-bd_sf"/>
</dbReference>
<reference evidence="5" key="1">
    <citation type="submission" date="2020-10" db="EMBL/GenBank/DDBJ databases">
        <authorList>
            <person name="Gilroy R."/>
        </authorList>
    </citation>
    <scope>NUCLEOTIDE SEQUENCE</scope>
    <source>
        <strain evidence="5">ChiSjej5B23-6657</strain>
    </source>
</reference>
<dbReference type="GO" id="GO:0000160">
    <property type="term" value="P:phosphorelay signal transduction system"/>
    <property type="evidence" value="ECO:0007669"/>
    <property type="project" value="InterPro"/>
</dbReference>
<sequence>MERALIVCDAPKGTAFFRDYLIQNGCDEVTTVDNGAEAKRRMVEGEYDICIINAPLRTETGERLSIELAEKNICQVLLFVKADRMEEITEKVEDYGVITVAKPISRQMFWSALKLARVTQRRLTMARRENAKLQKKIEDLKLVSRAKLVLISYAGMSEEEAHKYLERQAMDRRMPRADVAREVLDQYEQ</sequence>
<dbReference type="InterPro" id="IPR001789">
    <property type="entry name" value="Sig_transdc_resp-reg_receiver"/>
</dbReference>
<gene>
    <name evidence="5" type="ORF">IAA55_09725</name>
</gene>
<name>A0A9D1EAU3_9FIRM</name>
<dbReference type="Gene3D" id="1.10.10.10">
    <property type="entry name" value="Winged helix-like DNA-binding domain superfamily/Winged helix DNA-binding domain"/>
    <property type="match status" value="1"/>
</dbReference>
<accession>A0A9D1EAU3</accession>
<dbReference type="EMBL" id="DVHM01000165">
    <property type="protein sequence ID" value="HIR71545.1"/>
    <property type="molecule type" value="Genomic_DNA"/>
</dbReference>
<evidence type="ECO:0000313" key="5">
    <source>
        <dbReference type="EMBL" id="HIR71545.1"/>
    </source>
</evidence>